<feature type="compositionally biased region" description="Acidic residues" evidence="1">
    <location>
        <begin position="718"/>
        <end position="730"/>
    </location>
</feature>
<dbReference type="AlphaFoldDB" id="A0A316UKJ5"/>
<feature type="compositionally biased region" description="Low complexity" evidence="1">
    <location>
        <begin position="1114"/>
        <end position="1123"/>
    </location>
</feature>
<name>A0A316UKJ5_9BASI</name>
<proteinExistence type="predicted"/>
<feature type="compositionally biased region" description="Low complexity" evidence="1">
    <location>
        <begin position="328"/>
        <end position="338"/>
    </location>
</feature>
<dbReference type="EMBL" id="KZ819674">
    <property type="protein sequence ID" value="PWN25750.1"/>
    <property type="molecule type" value="Genomic_DNA"/>
</dbReference>
<dbReference type="Proteomes" id="UP000245884">
    <property type="component" value="Unassembled WGS sequence"/>
</dbReference>
<dbReference type="GeneID" id="37031546"/>
<feature type="compositionally biased region" description="Basic and acidic residues" evidence="1">
    <location>
        <begin position="803"/>
        <end position="823"/>
    </location>
</feature>
<feature type="compositionally biased region" description="Basic and acidic residues" evidence="1">
    <location>
        <begin position="997"/>
        <end position="1009"/>
    </location>
</feature>
<feature type="compositionally biased region" description="Low complexity" evidence="1">
    <location>
        <begin position="519"/>
        <end position="539"/>
    </location>
</feature>
<feature type="compositionally biased region" description="Acidic residues" evidence="1">
    <location>
        <begin position="977"/>
        <end position="991"/>
    </location>
</feature>
<feature type="region of interest" description="Disordered" evidence="1">
    <location>
        <begin position="777"/>
        <end position="1123"/>
    </location>
</feature>
<evidence type="ECO:0000256" key="1">
    <source>
        <dbReference type="SAM" id="MobiDB-lite"/>
    </source>
</evidence>
<feature type="compositionally biased region" description="Acidic residues" evidence="1">
    <location>
        <begin position="672"/>
        <end position="705"/>
    </location>
</feature>
<protein>
    <recommendedName>
        <fullName evidence="4">DUF3835 domain-containing protein</fullName>
    </recommendedName>
</protein>
<sequence>MATPHLNPSSDLVQLLSSLGLSTEQDNGQAAAQPLGPDPLVVARGRLTKLKADIDALAPLVKGLVDDQVSPDCQIALRLDPPVTSSSHSESPPFLRLSPGQTWQSIAATAAAAAAMPSPRPASYMPFETTAQAVSYLQNLLARLTQHFESLRSTLVAEAQERIKQTLAAASKDPAAALMGASSDRQIVDEDGRILNEEGLPFVDPMETIQETPSSTISAQSQLAAVEAFKPQNALEGEDRKKWIDSVFSRFEGMTEDQEDEEGEARETASEQTAAPHQEAQRTRSPTPKPSQSKPLKSVLKASPVPPLTTSSKFGHQGIRRGFLNMNPSSPAAASSSDPLDKRFDEGSPTPMPRSMSQSEGSAREDEANVEAMTRSMQGLDNYGAPAAHAAKSKKKSVRIQSPERGRKRGAKEEEAAPASASLKAFSAAPADPATAAADPDAGVEDEAARIVDLLGPEIVSGTDRGEDALRGLREEQTQAEEMARKQVQQIQRKRQQQEENKAKGPAVGLSVLERPREAAASTSDSSSTATALNAAKQAAFKRGFLNRPPPSSKTAAANMPSPRPPVATGPRQSLGMSALDRSLISDGPLEAERELQGLPSAVPHARPSKAYREKLERSSQGLKAQEGRGHGGARTRTGLDGQVVVGTGKEGSGGDENAEGKGVRFQLDSSAMEEDDDGDKQEEDDFAELLEGDTAELELDEHDEEAYARSAYASGDLIDEDGADDEADEDGAHDSDWSLDSYEHYSASDLADLEPTFSGLVSDLENAELAREYALAQAKQMAERQEMSEERRKELAMAISGERMREEERMARGDDGGELWREDEIDGRDLVSSMGFEDEEIKKQRSVDPPNRMSRFKASRIVQALGMGADGVANQTDSNRPSAGFRDRGTERDRRADEAGHELAHLLEGATNAGPEPSAGPSSTSNRQPKEGAPSPVMILPSLTPLRYPRSATSSSTPARSSHLREGDRLPREGVDLEGETDEDEKDDELMNVMRVRLEEKQHREEQRANAATADPSDQAAKRNPPRPPPLRSRWNGIDEDDRPNRSGVAMAAPPSIGGRSGSSLAKKRELPVSSGGSGTDLEPQAPPSLMPAAPAAPQNAASAPKMSRFKAARMAAAAADQ</sequence>
<feature type="compositionally biased region" description="Basic and acidic residues" evidence="1">
    <location>
        <begin position="964"/>
        <end position="976"/>
    </location>
</feature>
<feature type="region of interest" description="Disordered" evidence="1">
    <location>
        <begin position="254"/>
        <end position="740"/>
    </location>
</feature>
<evidence type="ECO:0000313" key="2">
    <source>
        <dbReference type="EMBL" id="PWN25750.1"/>
    </source>
</evidence>
<gene>
    <name evidence="2" type="ORF">BDZ90DRAFT_61565</name>
</gene>
<dbReference type="RefSeq" id="XP_025360362.1">
    <property type="nucleotide sequence ID" value="XM_025509723.1"/>
</dbReference>
<feature type="compositionally biased region" description="Low complexity" evidence="1">
    <location>
        <begin position="1092"/>
        <end position="1106"/>
    </location>
</feature>
<keyword evidence="3" id="KW-1185">Reference proteome</keyword>
<feature type="compositionally biased region" description="Basic and acidic residues" evidence="1">
    <location>
        <begin position="886"/>
        <end position="906"/>
    </location>
</feature>
<feature type="compositionally biased region" description="Acidic residues" evidence="1">
    <location>
        <begin position="254"/>
        <end position="264"/>
    </location>
</feature>
<accession>A0A316UKJ5</accession>
<evidence type="ECO:0000313" key="3">
    <source>
        <dbReference type="Proteomes" id="UP000245884"/>
    </source>
</evidence>
<evidence type="ECO:0008006" key="4">
    <source>
        <dbReference type="Google" id="ProtNLM"/>
    </source>
</evidence>
<feature type="compositionally biased region" description="Low complexity" evidence="1">
    <location>
        <begin position="950"/>
        <end position="962"/>
    </location>
</feature>
<feature type="compositionally biased region" description="Low complexity" evidence="1">
    <location>
        <begin position="417"/>
        <end position="441"/>
    </location>
</feature>
<feature type="compositionally biased region" description="Basic and acidic residues" evidence="1">
    <location>
        <begin position="782"/>
        <end position="796"/>
    </location>
</feature>
<feature type="compositionally biased region" description="Basic and acidic residues" evidence="1">
    <location>
        <begin position="464"/>
        <end position="485"/>
    </location>
</feature>
<organism evidence="2 3">
    <name type="scientific">Jaminaea rosea</name>
    <dbReference type="NCBI Taxonomy" id="1569628"/>
    <lineage>
        <taxon>Eukaryota</taxon>
        <taxon>Fungi</taxon>
        <taxon>Dikarya</taxon>
        <taxon>Basidiomycota</taxon>
        <taxon>Ustilaginomycotina</taxon>
        <taxon>Exobasidiomycetes</taxon>
        <taxon>Microstromatales</taxon>
        <taxon>Microstromatales incertae sedis</taxon>
        <taxon>Jaminaea</taxon>
    </lineage>
</organism>
<dbReference type="OrthoDB" id="3366950at2759"/>
<reference evidence="2 3" key="1">
    <citation type="journal article" date="2018" name="Mol. Biol. Evol.">
        <title>Broad Genomic Sampling Reveals a Smut Pathogenic Ancestry of the Fungal Clade Ustilaginomycotina.</title>
        <authorList>
            <person name="Kijpornyongpan T."/>
            <person name="Mondo S.J."/>
            <person name="Barry K."/>
            <person name="Sandor L."/>
            <person name="Lee J."/>
            <person name="Lipzen A."/>
            <person name="Pangilinan J."/>
            <person name="LaButti K."/>
            <person name="Hainaut M."/>
            <person name="Henrissat B."/>
            <person name="Grigoriev I.V."/>
            <person name="Spatafora J.W."/>
            <person name="Aime M.C."/>
        </authorList>
    </citation>
    <scope>NUCLEOTIDE SEQUENCE [LARGE SCALE GENOMIC DNA]</scope>
    <source>
        <strain evidence="2 3">MCA 5214</strain>
    </source>
</reference>
<feature type="compositionally biased region" description="Polar residues" evidence="1">
    <location>
        <begin position="283"/>
        <end position="295"/>
    </location>
</feature>